<dbReference type="AlphaFoldDB" id="A0A510DXG1"/>
<dbReference type="GeneID" id="41715761"/>
<accession>A0A510DXG1</accession>
<organism evidence="2 3">
    <name type="scientific">Sulfuracidifex tepidarius</name>
    <dbReference type="NCBI Taxonomy" id="1294262"/>
    <lineage>
        <taxon>Archaea</taxon>
        <taxon>Thermoproteota</taxon>
        <taxon>Thermoprotei</taxon>
        <taxon>Sulfolobales</taxon>
        <taxon>Sulfolobaceae</taxon>
        <taxon>Sulfuracidifex</taxon>
    </lineage>
</organism>
<keyword evidence="3" id="KW-1185">Reference proteome</keyword>
<sequence>MSELDFLLGGAERREDKVERIEKTRKGSEETEESRTEPVEKSWVGEDRTSTSRPEDRIEELMRKFVNKDPKIGVWSYPSFLLLQYLYNTIPGFKMSKIAKEALEKGLKEMYPDLFKKAEEIYRSSFSNV</sequence>
<evidence type="ECO:0000313" key="3">
    <source>
        <dbReference type="Proteomes" id="UP000322983"/>
    </source>
</evidence>
<gene>
    <name evidence="2" type="ORF">IC006_2004</name>
</gene>
<feature type="region of interest" description="Disordered" evidence="1">
    <location>
        <begin position="1"/>
        <end position="54"/>
    </location>
</feature>
<dbReference type="KEGG" id="step:IC006_2004"/>
<evidence type="ECO:0000256" key="1">
    <source>
        <dbReference type="SAM" id="MobiDB-lite"/>
    </source>
</evidence>
<reference evidence="2 3" key="1">
    <citation type="journal article" date="2020" name="Int. J. Syst. Evol. Microbiol.">
        <title>Sulfuracidifex tepidarius gen. nov., sp. nov. and transfer of Sulfolobus metallicus Huber and Stetter 1992 to the genus Sulfuracidifex as Sulfuracidifex metallicus comb. nov.</title>
        <authorList>
            <person name="Itoh T."/>
            <person name="Miura T."/>
            <person name="Sakai H.D."/>
            <person name="Kato S."/>
            <person name="Ohkuma M."/>
            <person name="Takashina T."/>
        </authorList>
    </citation>
    <scope>NUCLEOTIDE SEQUENCE [LARGE SCALE GENOMIC DNA]</scope>
    <source>
        <strain evidence="2 3">IC-006</strain>
    </source>
</reference>
<dbReference type="RefSeq" id="WP_054845951.1">
    <property type="nucleotide sequence ID" value="NZ_AP018929.1"/>
</dbReference>
<dbReference type="STRING" id="1294262.GCA_001316085_01675"/>
<dbReference type="EMBL" id="AP018929">
    <property type="protein sequence ID" value="BBG24670.1"/>
    <property type="molecule type" value="Genomic_DNA"/>
</dbReference>
<dbReference type="OrthoDB" id="37016at2157"/>
<dbReference type="Proteomes" id="UP000322983">
    <property type="component" value="Chromosome"/>
</dbReference>
<feature type="compositionally biased region" description="Basic and acidic residues" evidence="1">
    <location>
        <begin position="11"/>
        <end position="54"/>
    </location>
</feature>
<proteinExistence type="predicted"/>
<name>A0A510DXG1_9CREN</name>
<protein>
    <submittedName>
        <fullName evidence="2">Uncharacterized protein</fullName>
    </submittedName>
</protein>
<evidence type="ECO:0000313" key="2">
    <source>
        <dbReference type="EMBL" id="BBG24670.1"/>
    </source>
</evidence>